<comment type="caution">
    <text evidence="2">The sequence shown here is derived from an EMBL/GenBank/DDBJ whole genome shotgun (WGS) entry which is preliminary data.</text>
</comment>
<reference evidence="2 3" key="1">
    <citation type="journal article" date="2018" name="Proc. Natl. Acad. Sci. U.S.A.">
        <title>Linking secondary metabolites to gene clusters through genome sequencing of six diverse Aspergillus species.</title>
        <authorList>
            <person name="Kaerboelling I."/>
            <person name="Vesth T.C."/>
            <person name="Frisvad J.C."/>
            <person name="Nybo J.L."/>
            <person name="Theobald S."/>
            <person name="Kuo A."/>
            <person name="Bowyer P."/>
            <person name="Matsuda Y."/>
            <person name="Mondo S."/>
            <person name="Lyhne E.K."/>
            <person name="Kogle M.E."/>
            <person name="Clum A."/>
            <person name="Lipzen A."/>
            <person name="Salamov A."/>
            <person name="Ngan C.Y."/>
            <person name="Daum C."/>
            <person name="Chiniquy J."/>
            <person name="Barry K."/>
            <person name="LaButti K."/>
            <person name="Haridas S."/>
            <person name="Simmons B.A."/>
            <person name="Magnuson J.K."/>
            <person name="Mortensen U.H."/>
            <person name="Larsen T.O."/>
            <person name="Grigoriev I.V."/>
            <person name="Baker S.E."/>
            <person name="Andersen M.R."/>
        </authorList>
    </citation>
    <scope>NUCLEOTIDE SEQUENCE [LARGE SCALE GENOMIC DNA]</scope>
    <source>
        <strain evidence="2 3">IBT 24754</strain>
    </source>
</reference>
<evidence type="ECO:0000256" key="1">
    <source>
        <dbReference type="SAM" id="SignalP"/>
    </source>
</evidence>
<protein>
    <recommendedName>
        <fullName evidence="4">Extracellular membrane protein CFEM domain-containing protein</fullName>
    </recommendedName>
</protein>
<dbReference type="RefSeq" id="XP_040755631.1">
    <property type="nucleotide sequence ID" value="XM_040892678.1"/>
</dbReference>
<gene>
    <name evidence="2" type="ORF">P175DRAFT_024380</name>
</gene>
<dbReference type="Proteomes" id="UP000244073">
    <property type="component" value="Unassembled WGS sequence"/>
</dbReference>
<sequence length="74" mass="8477">MIHKVQWERVVRFLSLLLLTTIAVLAQPLAPHARCDREKENSQLKCHCRPLSPFRAELQWGFHSAGVGTWVDSP</sequence>
<dbReference type="GeneID" id="63809560"/>
<dbReference type="VEuPathDB" id="FungiDB:P175DRAFT_024380"/>
<dbReference type="EMBL" id="MSFN02000001">
    <property type="protein sequence ID" value="PTU24239.1"/>
    <property type="molecule type" value="Genomic_DNA"/>
</dbReference>
<feature type="chain" id="PRO_5015713054" description="Extracellular membrane protein CFEM domain-containing protein" evidence="1">
    <location>
        <begin position="27"/>
        <end position="74"/>
    </location>
</feature>
<organism evidence="2 3">
    <name type="scientific">Aspergillus ochraceoroseus IBT 24754</name>
    <dbReference type="NCBI Taxonomy" id="1392256"/>
    <lineage>
        <taxon>Eukaryota</taxon>
        <taxon>Fungi</taxon>
        <taxon>Dikarya</taxon>
        <taxon>Ascomycota</taxon>
        <taxon>Pezizomycotina</taxon>
        <taxon>Eurotiomycetes</taxon>
        <taxon>Eurotiomycetidae</taxon>
        <taxon>Eurotiales</taxon>
        <taxon>Aspergillaceae</taxon>
        <taxon>Aspergillus</taxon>
        <taxon>Aspergillus subgen. Nidulantes</taxon>
    </lineage>
</organism>
<proteinExistence type="predicted"/>
<evidence type="ECO:0000313" key="2">
    <source>
        <dbReference type="EMBL" id="PTU24239.1"/>
    </source>
</evidence>
<accession>A0A2T5M6T8</accession>
<evidence type="ECO:0000313" key="3">
    <source>
        <dbReference type="Proteomes" id="UP000244073"/>
    </source>
</evidence>
<name>A0A2T5M6T8_9EURO</name>
<feature type="signal peptide" evidence="1">
    <location>
        <begin position="1"/>
        <end position="26"/>
    </location>
</feature>
<keyword evidence="1" id="KW-0732">Signal</keyword>
<evidence type="ECO:0008006" key="4">
    <source>
        <dbReference type="Google" id="ProtNLM"/>
    </source>
</evidence>
<dbReference type="AlphaFoldDB" id="A0A2T5M6T8"/>